<dbReference type="EMBL" id="LR824033">
    <property type="protein sequence ID" value="CAD0206959.1"/>
    <property type="molecule type" value="Genomic_DNA"/>
</dbReference>
<gene>
    <name evidence="1" type="ORF">CINC_LOCUS9939</name>
</gene>
<sequence>MEDKLVLPEKNMLDSLEEINRGDLPNVLRSRRNILEPIKMDQNVPTWSLAKGPCIVGMQKKKGVEEDPPELNSLIINGKKVPPVRNGLQSSSGEISTIMEGRVQSYPNAVSKATIDLFSAGGNSHKGLIINGKKVPPVRNGLQSSSGEISTIMEGRVQSYPNAVSKATIDLFSAGGNSHKGLIINGKKVPPVRNGLQSSSGEISTIMEGRVQSYPNAVSKATIDLFSAGGNSHKG</sequence>
<keyword evidence="2" id="KW-1185">Reference proteome</keyword>
<dbReference type="OrthoDB" id="205745at2759"/>
<organism evidence="1 2">
    <name type="scientific">Chrysodeixis includens</name>
    <name type="common">Soybean looper</name>
    <name type="synonym">Pseudoplusia includens</name>
    <dbReference type="NCBI Taxonomy" id="689277"/>
    <lineage>
        <taxon>Eukaryota</taxon>
        <taxon>Metazoa</taxon>
        <taxon>Ecdysozoa</taxon>
        <taxon>Arthropoda</taxon>
        <taxon>Hexapoda</taxon>
        <taxon>Insecta</taxon>
        <taxon>Pterygota</taxon>
        <taxon>Neoptera</taxon>
        <taxon>Endopterygota</taxon>
        <taxon>Lepidoptera</taxon>
        <taxon>Glossata</taxon>
        <taxon>Ditrysia</taxon>
        <taxon>Noctuoidea</taxon>
        <taxon>Noctuidae</taxon>
        <taxon>Plusiinae</taxon>
        <taxon>Chrysodeixis</taxon>
    </lineage>
</organism>
<reference evidence="1" key="1">
    <citation type="submission" date="2021-12" db="EMBL/GenBank/DDBJ databases">
        <authorList>
            <person name="King R."/>
        </authorList>
    </citation>
    <scope>NUCLEOTIDE SEQUENCE</scope>
</reference>
<proteinExistence type="predicted"/>
<evidence type="ECO:0000313" key="1">
    <source>
        <dbReference type="EMBL" id="CAD0206959.1"/>
    </source>
</evidence>
<dbReference type="Proteomes" id="UP001154114">
    <property type="component" value="Chromosome 30"/>
</dbReference>
<dbReference type="AlphaFoldDB" id="A0A9N8L121"/>
<protein>
    <submittedName>
        <fullName evidence="1">Uncharacterized protein</fullName>
    </submittedName>
</protein>
<accession>A0A9N8L121</accession>
<evidence type="ECO:0000313" key="2">
    <source>
        <dbReference type="Proteomes" id="UP001154114"/>
    </source>
</evidence>
<name>A0A9N8L121_CHRIL</name>